<dbReference type="AlphaFoldDB" id="A0A843TS72"/>
<sequence>RRLEVANKVSTSLPPPRRAPWLVFFAHGKRRNLHTFVSLSEEKVYVRELEEMRRSYYHALAQYGNWLFMTDLSHSVCFLLNLLSRKKMMLPPPPRGSDYITDAVITSSPVKGKGPSRRPVILSYRSDHNVFLFHRMFEGDYKWEMAKCKLKGGIGCLVRCNGKIYALGGPLMLDSSSNMMRWVEVSGLGDRAFFFGTRFHGHWGPGMSCSASAAGIAANCIYFVDGSDHSSILKFDMADKSVSTEMSWPMVPKPWAEVAWIKCTSPLD</sequence>
<evidence type="ECO:0000313" key="3">
    <source>
        <dbReference type="Proteomes" id="UP000652761"/>
    </source>
</evidence>
<name>A0A843TS72_COLES</name>
<feature type="domain" description="KIB1-4 beta-propeller" evidence="1">
    <location>
        <begin position="176"/>
        <end position="228"/>
    </location>
</feature>
<evidence type="ECO:0000313" key="2">
    <source>
        <dbReference type="EMBL" id="MQL72300.1"/>
    </source>
</evidence>
<keyword evidence="3" id="KW-1185">Reference proteome</keyword>
<dbReference type="OrthoDB" id="1863935at2759"/>
<reference evidence="2" key="1">
    <citation type="submission" date="2017-07" db="EMBL/GenBank/DDBJ databases">
        <title>Taro Niue Genome Assembly and Annotation.</title>
        <authorList>
            <person name="Atibalentja N."/>
            <person name="Keating K."/>
            <person name="Fields C.J."/>
        </authorList>
    </citation>
    <scope>NUCLEOTIDE SEQUENCE</scope>
    <source>
        <strain evidence="2">Niue_2</strain>
        <tissue evidence="2">Leaf</tissue>
    </source>
</reference>
<protein>
    <recommendedName>
        <fullName evidence="1">KIB1-4 beta-propeller domain-containing protein</fullName>
    </recommendedName>
</protein>
<accession>A0A843TS72</accession>
<gene>
    <name evidence="2" type="ORF">Taro_004645</name>
</gene>
<comment type="caution">
    <text evidence="2">The sequence shown here is derived from an EMBL/GenBank/DDBJ whole genome shotgun (WGS) entry which is preliminary data.</text>
</comment>
<proteinExistence type="predicted"/>
<organism evidence="2 3">
    <name type="scientific">Colocasia esculenta</name>
    <name type="common">Wild taro</name>
    <name type="synonym">Arum esculentum</name>
    <dbReference type="NCBI Taxonomy" id="4460"/>
    <lineage>
        <taxon>Eukaryota</taxon>
        <taxon>Viridiplantae</taxon>
        <taxon>Streptophyta</taxon>
        <taxon>Embryophyta</taxon>
        <taxon>Tracheophyta</taxon>
        <taxon>Spermatophyta</taxon>
        <taxon>Magnoliopsida</taxon>
        <taxon>Liliopsida</taxon>
        <taxon>Araceae</taxon>
        <taxon>Aroideae</taxon>
        <taxon>Colocasieae</taxon>
        <taxon>Colocasia</taxon>
    </lineage>
</organism>
<dbReference type="Pfam" id="PF03478">
    <property type="entry name" value="Beta-prop_KIB1-4"/>
    <property type="match status" value="2"/>
</dbReference>
<dbReference type="Proteomes" id="UP000652761">
    <property type="component" value="Unassembled WGS sequence"/>
</dbReference>
<feature type="non-terminal residue" evidence="2">
    <location>
        <position position="268"/>
    </location>
</feature>
<feature type="domain" description="KIB1-4 beta-propeller" evidence="1">
    <location>
        <begin position="36"/>
        <end position="167"/>
    </location>
</feature>
<evidence type="ECO:0000259" key="1">
    <source>
        <dbReference type="Pfam" id="PF03478"/>
    </source>
</evidence>
<dbReference type="PANTHER" id="PTHR40891">
    <property type="entry name" value="DUF295 DOMAIN-CONTAINING PROTEIN"/>
    <property type="match status" value="1"/>
</dbReference>
<dbReference type="InterPro" id="IPR005174">
    <property type="entry name" value="KIB1-4_b-propeller"/>
</dbReference>
<dbReference type="EMBL" id="NMUH01000126">
    <property type="protein sequence ID" value="MQL72300.1"/>
    <property type="molecule type" value="Genomic_DNA"/>
</dbReference>
<dbReference type="PANTHER" id="PTHR40891:SF1">
    <property type="entry name" value="DUF295 DOMAIN-CONTAINING PROTEIN"/>
    <property type="match status" value="1"/>
</dbReference>